<name>A0A1G7N9P0_9EURY</name>
<dbReference type="InterPro" id="IPR009075">
    <property type="entry name" value="AcylCo_DH/oxidase_C"/>
</dbReference>
<evidence type="ECO:0000259" key="9">
    <source>
        <dbReference type="Pfam" id="PF02771"/>
    </source>
</evidence>
<dbReference type="Gene3D" id="1.20.140.10">
    <property type="entry name" value="Butyryl-CoA Dehydrogenase, subunit A, domain 3"/>
    <property type="match status" value="1"/>
</dbReference>
<evidence type="ECO:0000256" key="4">
    <source>
        <dbReference type="ARBA" id="ARBA00022827"/>
    </source>
</evidence>
<keyword evidence="5 6" id="KW-0560">Oxidoreductase</keyword>
<dbReference type="Gene3D" id="1.10.540.10">
    <property type="entry name" value="Acyl-CoA dehydrogenase/oxidase, N-terminal domain"/>
    <property type="match status" value="1"/>
</dbReference>
<dbReference type="Pfam" id="PF00441">
    <property type="entry name" value="Acyl-CoA_dh_1"/>
    <property type="match status" value="1"/>
</dbReference>
<dbReference type="AlphaFoldDB" id="A0A1G7N9P0"/>
<dbReference type="InterPro" id="IPR037069">
    <property type="entry name" value="AcylCoA_DH/ox_N_sf"/>
</dbReference>
<dbReference type="PANTHER" id="PTHR43884:SF12">
    <property type="entry name" value="ISOVALERYL-COA DEHYDROGENASE, MITOCHONDRIAL-RELATED"/>
    <property type="match status" value="1"/>
</dbReference>
<dbReference type="Pfam" id="PF02770">
    <property type="entry name" value="Acyl-CoA_dh_M"/>
    <property type="match status" value="1"/>
</dbReference>
<dbReference type="SUPFAM" id="SSF47203">
    <property type="entry name" value="Acyl-CoA dehydrogenase C-terminal domain-like"/>
    <property type="match status" value="1"/>
</dbReference>
<evidence type="ECO:0000313" key="11">
    <source>
        <dbReference type="Proteomes" id="UP000199076"/>
    </source>
</evidence>
<dbReference type="Gene3D" id="2.40.110.10">
    <property type="entry name" value="Butyryl-CoA Dehydrogenase, subunit A, domain 2"/>
    <property type="match status" value="1"/>
</dbReference>
<dbReference type="InterPro" id="IPR013786">
    <property type="entry name" value="AcylCoA_DH/ox_N"/>
</dbReference>
<gene>
    <name evidence="10" type="ORF">SAMN05216218_108235</name>
</gene>
<evidence type="ECO:0000256" key="5">
    <source>
        <dbReference type="ARBA" id="ARBA00023002"/>
    </source>
</evidence>
<reference evidence="11" key="1">
    <citation type="submission" date="2016-10" db="EMBL/GenBank/DDBJ databases">
        <authorList>
            <person name="Varghese N."/>
            <person name="Submissions S."/>
        </authorList>
    </citation>
    <scope>NUCLEOTIDE SEQUENCE [LARGE SCALE GENOMIC DNA]</scope>
    <source>
        <strain evidence="11">IBRC-M 10760</strain>
    </source>
</reference>
<dbReference type="GO" id="GO:0050660">
    <property type="term" value="F:flavin adenine dinucleotide binding"/>
    <property type="evidence" value="ECO:0007669"/>
    <property type="project" value="InterPro"/>
</dbReference>
<dbReference type="InterPro" id="IPR036250">
    <property type="entry name" value="AcylCo_DH-like_C"/>
</dbReference>
<dbReference type="FunFam" id="2.40.110.10:FF:000002">
    <property type="entry name" value="Acyl-CoA dehydrogenase fadE12"/>
    <property type="match status" value="1"/>
</dbReference>
<feature type="domain" description="Acyl-CoA dehydrogenase/oxidase C-terminal" evidence="7">
    <location>
        <begin position="233"/>
        <end position="381"/>
    </location>
</feature>
<dbReference type="SUPFAM" id="SSF56645">
    <property type="entry name" value="Acyl-CoA dehydrogenase NM domain-like"/>
    <property type="match status" value="1"/>
</dbReference>
<dbReference type="PIRSF" id="PIRSF016578">
    <property type="entry name" value="HsaA"/>
    <property type="match status" value="1"/>
</dbReference>
<keyword evidence="3 6" id="KW-0285">Flavoprotein</keyword>
<organism evidence="10 11">
    <name type="scientific">Halorientalis regularis</name>
    <dbReference type="NCBI Taxonomy" id="660518"/>
    <lineage>
        <taxon>Archaea</taxon>
        <taxon>Methanobacteriati</taxon>
        <taxon>Methanobacteriota</taxon>
        <taxon>Stenosarchaea group</taxon>
        <taxon>Halobacteria</taxon>
        <taxon>Halobacteriales</taxon>
        <taxon>Haloarculaceae</taxon>
        <taxon>Halorientalis</taxon>
    </lineage>
</organism>
<feature type="domain" description="Acyl-CoA dehydrogenase/oxidase N-terminal" evidence="9">
    <location>
        <begin position="9"/>
        <end position="119"/>
    </location>
</feature>
<accession>A0A1G7N9P0</accession>
<protein>
    <submittedName>
        <fullName evidence="10">Acyl-CoA dehydrogenase</fullName>
    </submittedName>
</protein>
<evidence type="ECO:0000256" key="2">
    <source>
        <dbReference type="ARBA" id="ARBA00009347"/>
    </source>
</evidence>
<comment type="similarity">
    <text evidence="2 6">Belongs to the acyl-CoA dehydrogenase family.</text>
</comment>
<keyword evidence="11" id="KW-1185">Reference proteome</keyword>
<proteinExistence type="inferred from homology"/>
<evidence type="ECO:0000259" key="8">
    <source>
        <dbReference type="Pfam" id="PF02770"/>
    </source>
</evidence>
<dbReference type="FunFam" id="1.10.540.10:FF:000002">
    <property type="entry name" value="Acyl-CoA dehydrogenase FadE19"/>
    <property type="match status" value="1"/>
</dbReference>
<dbReference type="InterPro" id="IPR046373">
    <property type="entry name" value="Acyl-CoA_Oxase/DH_mid-dom_sf"/>
</dbReference>
<dbReference type="InterPro" id="IPR009100">
    <property type="entry name" value="AcylCoA_DH/oxidase_NM_dom_sf"/>
</dbReference>
<sequence>MMTHFKLEDRHRAQRDAVREFCESEVAPHVEEYERSGEFPREIVEAVGEAGFHGVPYPEEYGGAGRDYRSFAITVEELARCWKLLAGTVSGASCLVGYPIAEFGDEWQKDEWLRGLATGAIVGALSMTEPEAGSDAAAMETTAERDGDEYVIDGHKVWTTNGAVADLVVVAARTGDTGTHDDISLIGIPNPTERDGFEVVRDIPCMEGEAAVESEIEYDGLRVPADNLIGEEGKGFRYIMEGLDIGRIGTAAQGVGVAQAAFEASRDFADEREQFGEPIRENQGVSFKVADMAMEVESARMLTLHAANERDRGERVTKEAAMAKTKATDVAMDAGVEAVQIHGSRGYSKDYPVERYMRVAKGMQIYEGTNEVNRIVISNSLYE</sequence>
<feature type="domain" description="Acyl-CoA oxidase/dehydrogenase middle" evidence="8">
    <location>
        <begin position="124"/>
        <end position="208"/>
    </location>
</feature>
<dbReference type="STRING" id="660518.SAMN05216218_108235"/>
<keyword evidence="4 6" id="KW-0274">FAD</keyword>
<dbReference type="EMBL" id="FNBK01000008">
    <property type="protein sequence ID" value="SDF70704.1"/>
    <property type="molecule type" value="Genomic_DNA"/>
</dbReference>
<dbReference type="InterPro" id="IPR006091">
    <property type="entry name" value="Acyl-CoA_Oxase/DH_mid-dom"/>
</dbReference>
<evidence type="ECO:0000313" key="10">
    <source>
        <dbReference type="EMBL" id="SDF70704.1"/>
    </source>
</evidence>
<evidence type="ECO:0000256" key="6">
    <source>
        <dbReference type="RuleBase" id="RU362125"/>
    </source>
</evidence>
<evidence type="ECO:0000256" key="1">
    <source>
        <dbReference type="ARBA" id="ARBA00001974"/>
    </source>
</evidence>
<dbReference type="Proteomes" id="UP000199076">
    <property type="component" value="Unassembled WGS sequence"/>
</dbReference>
<evidence type="ECO:0000256" key="3">
    <source>
        <dbReference type="ARBA" id="ARBA00022630"/>
    </source>
</evidence>
<dbReference type="FunFam" id="1.20.140.10:FF:000004">
    <property type="entry name" value="Acyl-CoA dehydrogenase FadE25"/>
    <property type="match status" value="1"/>
</dbReference>
<comment type="cofactor">
    <cofactor evidence="1 6">
        <name>FAD</name>
        <dbReference type="ChEBI" id="CHEBI:57692"/>
    </cofactor>
</comment>
<dbReference type="PANTHER" id="PTHR43884">
    <property type="entry name" value="ACYL-COA DEHYDROGENASE"/>
    <property type="match status" value="1"/>
</dbReference>
<dbReference type="GO" id="GO:0003995">
    <property type="term" value="F:acyl-CoA dehydrogenase activity"/>
    <property type="evidence" value="ECO:0007669"/>
    <property type="project" value="TreeGrafter"/>
</dbReference>
<dbReference type="Pfam" id="PF02771">
    <property type="entry name" value="Acyl-CoA_dh_N"/>
    <property type="match status" value="1"/>
</dbReference>
<evidence type="ECO:0000259" key="7">
    <source>
        <dbReference type="Pfam" id="PF00441"/>
    </source>
</evidence>